<proteinExistence type="predicted"/>
<name>A0A8J2R0B1_9NEOP</name>
<accession>A0A8J2R0B1</accession>
<gene>
    <name evidence="2" type="ORF">DCHRY22_LOCUS11861</name>
</gene>
<reference evidence="2" key="1">
    <citation type="submission" date="2021-09" db="EMBL/GenBank/DDBJ databases">
        <authorList>
            <person name="Martin H S."/>
        </authorList>
    </citation>
    <scope>NUCLEOTIDE SEQUENCE</scope>
</reference>
<feature type="region of interest" description="Disordered" evidence="1">
    <location>
        <begin position="384"/>
        <end position="421"/>
    </location>
</feature>
<feature type="region of interest" description="Disordered" evidence="1">
    <location>
        <begin position="1"/>
        <end position="25"/>
    </location>
</feature>
<dbReference type="Proteomes" id="UP000789524">
    <property type="component" value="Unassembled WGS sequence"/>
</dbReference>
<evidence type="ECO:0000313" key="3">
    <source>
        <dbReference type="Proteomes" id="UP000789524"/>
    </source>
</evidence>
<feature type="compositionally biased region" description="Low complexity" evidence="1">
    <location>
        <begin position="603"/>
        <end position="617"/>
    </location>
</feature>
<comment type="caution">
    <text evidence="2">The sequence shown here is derived from an EMBL/GenBank/DDBJ whole genome shotgun (WGS) entry which is preliminary data.</text>
</comment>
<protein>
    <submittedName>
        <fullName evidence="2">(African queen) hypothetical protein</fullName>
    </submittedName>
</protein>
<feature type="region of interest" description="Disordered" evidence="1">
    <location>
        <begin position="596"/>
        <end position="632"/>
    </location>
</feature>
<keyword evidence="3" id="KW-1185">Reference proteome</keyword>
<evidence type="ECO:0000256" key="1">
    <source>
        <dbReference type="SAM" id="MobiDB-lite"/>
    </source>
</evidence>
<sequence length="847" mass="91135">MKWPGTGGEEEAGEAGLQTARVSQSRAQDDAAVHYVFQRENQEADLSTLAPKQRWAVCEDSIAENQDKWKNHTPITMNNIQHQGHIQLKNSQTNQQYINQAIASSVGTLAINPSVIGSHPAHLTTNMVHTQLAPLQNHTLGNNLAIQNSMMLQPLQGMQNAPQMGQQGLYDIHQHPATPMQAPMNGMGKSAEHLMYLSQAGMLAPGTNQFLQQGQNQLGLTPVAAIRNQVRSSFRIAPSAKKLWDKGPGAGGDIKGPPHLPPLQLNPEQMWRDPTWSAQAVEHNVGVPMMGTRRGVAFPGGDASSILSPRDTAGLGVKMVEYVLRGSPTEGGAAGAVAGGVAGGGDKVAGVVAGLRGMVLDERSDDKQPADKDLHELHEHAALQNGLHNGQDDDKAFNRTPGSRQPSPAEEEGGVGGMNNVGTGGVNAGGVGVGVGVGVRNGEAGAFPLLPHALPAPQPQLHHLPHLQHPQHHPGMLGVAPLQGLPHPQHPQLHPGMNLNDSMNQHIELVLQMEQHPQFDNNSFANTQQYAGGVGGVGGGVGGVSASSSGVGGAGLVNGASVVPAAPDSAQHHQPFELQTRGRSDGAVFTEKAIRSRRSTLCRTEPPTATTDTTDTTPTPPTPHRHRAREPADAASLMRVALSLHSSCPPANVHHPPPIAHQTLAQPASRDLPRPHSYITSVADIPLCIDKFVRNAVQINVERTELARVSQKSALRFHHNERYALTPPLKLSDLFNYYILMYVFYEPLWKQTVVRRALVLCEPKRLAGRRADGRQSEVPGARLLVIESARGPIIVAGRGGTSRRPLRPYRVNHARYSPLPHNTKLTYEDFTTRKEIFYSFVVFVFRS</sequence>
<organism evidence="2 3">
    <name type="scientific">Danaus chrysippus</name>
    <name type="common">African queen</name>
    <dbReference type="NCBI Taxonomy" id="151541"/>
    <lineage>
        <taxon>Eukaryota</taxon>
        <taxon>Metazoa</taxon>
        <taxon>Ecdysozoa</taxon>
        <taxon>Arthropoda</taxon>
        <taxon>Hexapoda</taxon>
        <taxon>Insecta</taxon>
        <taxon>Pterygota</taxon>
        <taxon>Neoptera</taxon>
        <taxon>Endopterygota</taxon>
        <taxon>Lepidoptera</taxon>
        <taxon>Glossata</taxon>
        <taxon>Ditrysia</taxon>
        <taxon>Papilionoidea</taxon>
        <taxon>Nymphalidae</taxon>
        <taxon>Danainae</taxon>
        <taxon>Danaini</taxon>
        <taxon>Danaina</taxon>
        <taxon>Danaus</taxon>
        <taxon>Anosia</taxon>
    </lineage>
</organism>
<dbReference type="AlphaFoldDB" id="A0A8J2R0B1"/>
<evidence type="ECO:0000313" key="2">
    <source>
        <dbReference type="EMBL" id="CAG9576103.1"/>
    </source>
</evidence>
<dbReference type="OrthoDB" id="668540at2759"/>
<dbReference type="EMBL" id="CAKASE010000074">
    <property type="protein sequence ID" value="CAG9576103.1"/>
    <property type="molecule type" value="Genomic_DNA"/>
</dbReference>